<dbReference type="CDD" id="cd00038">
    <property type="entry name" value="CAP_ED"/>
    <property type="match status" value="1"/>
</dbReference>
<dbReference type="PANTHER" id="PTHR45689">
    <property type="entry name" value="I[[H]] CHANNEL, ISOFORM E"/>
    <property type="match status" value="1"/>
</dbReference>
<keyword evidence="4" id="KW-1185">Reference proteome</keyword>
<dbReference type="Proteomes" id="UP001230986">
    <property type="component" value="Unassembled WGS sequence"/>
</dbReference>
<dbReference type="InterPro" id="IPR051413">
    <property type="entry name" value="K/Na_HCN_channel"/>
</dbReference>
<dbReference type="Gene3D" id="2.60.120.10">
    <property type="entry name" value="Jelly Rolls"/>
    <property type="match status" value="1"/>
</dbReference>
<accession>A0ABT7LY13</accession>
<dbReference type="SUPFAM" id="SSF51206">
    <property type="entry name" value="cAMP-binding domain-like"/>
    <property type="match status" value="1"/>
</dbReference>
<comment type="caution">
    <text evidence="3">The sequence shown here is derived from an EMBL/GenBank/DDBJ whole genome shotgun (WGS) entry which is preliminary data.</text>
</comment>
<dbReference type="RefSeq" id="WP_284475465.1">
    <property type="nucleotide sequence ID" value="NZ_JASVEJ010000021.1"/>
</dbReference>
<dbReference type="EMBL" id="JASVEJ010000021">
    <property type="protein sequence ID" value="MDL5056902.1"/>
    <property type="molecule type" value="Genomic_DNA"/>
</dbReference>
<evidence type="ECO:0000313" key="3">
    <source>
        <dbReference type="EMBL" id="MDL5056902.1"/>
    </source>
</evidence>
<gene>
    <name evidence="3" type="ORF">QQ055_05400</name>
</gene>
<dbReference type="PANTHER" id="PTHR45689:SF5">
    <property type="entry name" value="I[[H]] CHANNEL, ISOFORM E"/>
    <property type="match status" value="1"/>
</dbReference>
<reference evidence="3 4" key="1">
    <citation type="submission" date="2023-06" db="EMBL/GenBank/DDBJ databases">
        <title>Whole genome sequence of Oscillatoria calcuttensis NRMC-F 0142.</title>
        <authorList>
            <person name="Shakena Fathima T."/>
            <person name="Muralitharan G."/>
            <person name="Thajuddin N."/>
        </authorList>
    </citation>
    <scope>NUCLEOTIDE SEQUENCE [LARGE SCALE GENOMIC DNA]</scope>
    <source>
        <strain evidence="3 4">NRMC-F 0142</strain>
    </source>
</reference>
<dbReference type="PROSITE" id="PS50042">
    <property type="entry name" value="CNMP_BINDING_3"/>
    <property type="match status" value="1"/>
</dbReference>
<proteinExistence type="predicted"/>
<protein>
    <submittedName>
        <fullName evidence="3">Cyclic nucleotide-binding domain-containing protein</fullName>
    </submittedName>
</protein>
<feature type="domain" description="Cyclic nucleotide-binding" evidence="2">
    <location>
        <begin position="1"/>
        <end position="83"/>
    </location>
</feature>
<feature type="region of interest" description="Disordered" evidence="1">
    <location>
        <begin position="130"/>
        <end position="150"/>
    </location>
</feature>
<evidence type="ECO:0000256" key="1">
    <source>
        <dbReference type="SAM" id="MobiDB-lite"/>
    </source>
</evidence>
<dbReference type="InterPro" id="IPR018490">
    <property type="entry name" value="cNMP-bd_dom_sf"/>
</dbReference>
<name>A0ABT7LY13_9CYAN</name>
<evidence type="ECO:0000313" key="4">
    <source>
        <dbReference type="Proteomes" id="UP001230986"/>
    </source>
</evidence>
<organism evidence="3 4">
    <name type="scientific">Geitlerinema calcuttense NRMC-F 0142</name>
    <dbReference type="NCBI Taxonomy" id="2922238"/>
    <lineage>
        <taxon>Bacteria</taxon>
        <taxon>Bacillati</taxon>
        <taxon>Cyanobacteriota</taxon>
        <taxon>Cyanophyceae</taxon>
        <taxon>Geitlerinematales</taxon>
        <taxon>Geitlerinemataceae</taxon>
        <taxon>Geitlerinema</taxon>
    </lineage>
</organism>
<dbReference type="InterPro" id="IPR014710">
    <property type="entry name" value="RmlC-like_jellyroll"/>
</dbReference>
<dbReference type="InterPro" id="IPR000595">
    <property type="entry name" value="cNMP-bd_dom"/>
</dbReference>
<evidence type="ECO:0000259" key="2">
    <source>
        <dbReference type="PROSITE" id="PS50042"/>
    </source>
</evidence>
<dbReference type="Pfam" id="PF00027">
    <property type="entry name" value="cNMP_binding"/>
    <property type="match status" value="1"/>
</dbReference>
<sequence length="169" mass="19059">MTSFIEMLTPLPVKVFEPGDAIIDEEYAHAPLYFLKQGRVLISRGGVSICEVSEPGAIFGELSFLLSTPATATVKALDRSELYYAENAEQFLREYPDTLLEVSRQLAQRLIAIDRHFVESKNAFDELLADQESSPTHQPPPPTTENHPLVSLWQKTQKSLVRYWHGAKD</sequence>